<dbReference type="Gene3D" id="3.20.20.150">
    <property type="entry name" value="Divalent-metal-dependent TIM barrel enzymes"/>
    <property type="match status" value="1"/>
</dbReference>
<sequence>MAINRLGIENLTHMGMPPVDLVKLVAASGCTGISGALGPMPLAMFGYPDFHPYPDWSLENDPALRREMKAAMADTGVRIELGEGFRVGADRDVADYAHGLDLMAELGAVRINAVSMEPSLERTYDELALLADMVIERGMIFTIEFAPMNTINYLASALAAIDHIGKGRARVLIDAMHLFRSGGSVADVAALDPDVIGYAQLCDAPMVAPEGLPYFKEATLARMVPGTGELPLAEWIAALPADLPIGIEVPMIEALVSGLPVADHIANVVKAARALGA</sequence>
<evidence type="ECO:0000259" key="1">
    <source>
        <dbReference type="Pfam" id="PF01261"/>
    </source>
</evidence>
<dbReference type="PANTHER" id="PTHR12110">
    <property type="entry name" value="HYDROXYPYRUVATE ISOMERASE"/>
    <property type="match status" value="1"/>
</dbReference>
<dbReference type="InterPro" id="IPR050312">
    <property type="entry name" value="IolE/XylAMocC-like"/>
</dbReference>
<gene>
    <name evidence="2" type="ORF">WG900_19125</name>
</gene>
<protein>
    <submittedName>
        <fullName evidence="2">TIM barrel protein</fullName>
    </submittedName>
</protein>
<dbReference type="PANTHER" id="PTHR12110:SF48">
    <property type="entry name" value="BLL3656 PROTEIN"/>
    <property type="match status" value="1"/>
</dbReference>
<dbReference type="Proteomes" id="UP001379235">
    <property type="component" value="Unassembled WGS sequence"/>
</dbReference>
<proteinExistence type="predicted"/>
<dbReference type="InterPro" id="IPR036237">
    <property type="entry name" value="Xyl_isomerase-like_sf"/>
</dbReference>
<accession>A0ABU8SDN9</accession>
<feature type="domain" description="Xylose isomerase-like TIM barrel" evidence="1">
    <location>
        <begin position="24"/>
        <end position="250"/>
    </location>
</feature>
<name>A0ABU8SDN9_9SPHN</name>
<dbReference type="InterPro" id="IPR013022">
    <property type="entry name" value="Xyl_isomerase-like_TIM-brl"/>
</dbReference>
<dbReference type="SUPFAM" id="SSF51658">
    <property type="entry name" value="Xylose isomerase-like"/>
    <property type="match status" value="1"/>
</dbReference>
<keyword evidence="3" id="KW-1185">Reference proteome</keyword>
<dbReference type="RefSeq" id="WP_339969812.1">
    <property type="nucleotide sequence ID" value="NZ_JBBHJY010000012.1"/>
</dbReference>
<comment type="caution">
    <text evidence="2">The sequence shown here is derived from an EMBL/GenBank/DDBJ whole genome shotgun (WGS) entry which is preliminary data.</text>
</comment>
<organism evidence="2 3">
    <name type="scientific">Novosphingobium aquae</name>
    <dbReference type="NCBI Taxonomy" id="3133435"/>
    <lineage>
        <taxon>Bacteria</taxon>
        <taxon>Pseudomonadati</taxon>
        <taxon>Pseudomonadota</taxon>
        <taxon>Alphaproteobacteria</taxon>
        <taxon>Sphingomonadales</taxon>
        <taxon>Sphingomonadaceae</taxon>
        <taxon>Novosphingobium</taxon>
    </lineage>
</organism>
<dbReference type="Pfam" id="PF01261">
    <property type="entry name" value="AP_endonuc_2"/>
    <property type="match status" value="1"/>
</dbReference>
<reference evidence="2 3" key="1">
    <citation type="submission" date="2024-03" db="EMBL/GenBank/DDBJ databases">
        <authorList>
            <person name="Jo J.-H."/>
        </authorList>
    </citation>
    <scope>NUCLEOTIDE SEQUENCE [LARGE SCALE GENOMIC DNA]</scope>
    <source>
        <strain evidence="2 3">AS3R-12</strain>
    </source>
</reference>
<dbReference type="EMBL" id="JBBHJY010000012">
    <property type="protein sequence ID" value="MEJ6012022.1"/>
    <property type="molecule type" value="Genomic_DNA"/>
</dbReference>
<evidence type="ECO:0000313" key="3">
    <source>
        <dbReference type="Proteomes" id="UP001379235"/>
    </source>
</evidence>
<evidence type="ECO:0000313" key="2">
    <source>
        <dbReference type="EMBL" id="MEJ6012022.1"/>
    </source>
</evidence>